<reference evidence="2 3" key="1">
    <citation type="submission" date="2017-09" db="EMBL/GenBank/DDBJ databases">
        <title>WGS assembly of Aquilegia coerulea Goldsmith.</title>
        <authorList>
            <person name="Hodges S."/>
            <person name="Kramer E."/>
            <person name="Nordborg M."/>
            <person name="Tomkins J."/>
            <person name="Borevitz J."/>
            <person name="Derieg N."/>
            <person name="Yan J."/>
            <person name="Mihaltcheva S."/>
            <person name="Hayes R.D."/>
            <person name="Rokhsar D."/>
        </authorList>
    </citation>
    <scope>NUCLEOTIDE SEQUENCE [LARGE SCALE GENOMIC DNA]</scope>
    <source>
        <strain evidence="3">cv. Goldsmith</strain>
    </source>
</reference>
<evidence type="ECO:0000256" key="1">
    <source>
        <dbReference type="SAM" id="MobiDB-lite"/>
    </source>
</evidence>
<dbReference type="GO" id="GO:0043622">
    <property type="term" value="P:cortical microtubule organization"/>
    <property type="evidence" value="ECO:0007669"/>
    <property type="project" value="TreeGrafter"/>
</dbReference>
<dbReference type="PANTHER" id="PTHR31949">
    <property type="entry name" value="GASTRIC MUCIN-LIKE PROTEIN"/>
    <property type="match status" value="1"/>
</dbReference>
<evidence type="ECO:0000313" key="3">
    <source>
        <dbReference type="Proteomes" id="UP000230069"/>
    </source>
</evidence>
<accession>A0A2G5D213</accession>
<dbReference type="PANTHER" id="PTHR31949:SF6">
    <property type="entry name" value="DUF4005 DOMAIN-CONTAINING PROTEIN"/>
    <property type="match status" value="1"/>
</dbReference>
<dbReference type="EMBL" id="KZ305047">
    <property type="protein sequence ID" value="PIA37559.1"/>
    <property type="molecule type" value="Genomic_DNA"/>
</dbReference>
<dbReference type="InParanoid" id="A0A2G5D213"/>
<feature type="region of interest" description="Disordered" evidence="1">
    <location>
        <begin position="1"/>
        <end position="26"/>
    </location>
</feature>
<organism evidence="2 3">
    <name type="scientific">Aquilegia coerulea</name>
    <name type="common">Rocky mountain columbine</name>
    <dbReference type="NCBI Taxonomy" id="218851"/>
    <lineage>
        <taxon>Eukaryota</taxon>
        <taxon>Viridiplantae</taxon>
        <taxon>Streptophyta</taxon>
        <taxon>Embryophyta</taxon>
        <taxon>Tracheophyta</taxon>
        <taxon>Spermatophyta</taxon>
        <taxon>Magnoliopsida</taxon>
        <taxon>Ranunculales</taxon>
        <taxon>Ranunculaceae</taxon>
        <taxon>Thalictroideae</taxon>
        <taxon>Aquilegia</taxon>
    </lineage>
</organism>
<feature type="compositionally biased region" description="Basic and acidic residues" evidence="1">
    <location>
        <begin position="294"/>
        <end position="305"/>
    </location>
</feature>
<feature type="region of interest" description="Disordered" evidence="1">
    <location>
        <begin position="209"/>
        <end position="321"/>
    </location>
</feature>
<dbReference type="OrthoDB" id="1929779at2759"/>
<dbReference type="Proteomes" id="UP000230069">
    <property type="component" value="Unassembled WGS sequence"/>
</dbReference>
<feature type="compositionally biased region" description="Low complexity" evidence="1">
    <location>
        <begin position="262"/>
        <end position="278"/>
    </location>
</feature>
<evidence type="ECO:0000313" key="2">
    <source>
        <dbReference type="EMBL" id="PIA37559.1"/>
    </source>
</evidence>
<feature type="compositionally biased region" description="Polar residues" evidence="1">
    <location>
        <begin position="281"/>
        <end position="290"/>
    </location>
</feature>
<feature type="region of interest" description="Disordered" evidence="1">
    <location>
        <begin position="335"/>
        <end position="365"/>
    </location>
</feature>
<dbReference type="AlphaFoldDB" id="A0A2G5D213"/>
<protein>
    <submittedName>
        <fullName evidence="2">Uncharacterized protein</fullName>
    </submittedName>
</protein>
<proteinExistence type="predicted"/>
<feature type="region of interest" description="Disordered" evidence="1">
    <location>
        <begin position="152"/>
        <end position="175"/>
    </location>
</feature>
<name>A0A2G5D213_AQUCA</name>
<feature type="compositionally biased region" description="Polar residues" evidence="1">
    <location>
        <begin position="233"/>
        <end position="256"/>
    </location>
</feature>
<gene>
    <name evidence="2" type="ORF">AQUCO_03000258v1</name>
</gene>
<feature type="compositionally biased region" description="Polar residues" evidence="1">
    <location>
        <begin position="8"/>
        <end position="17"/>
    </location>
</feature>
<keyword evidence="3" id="KW-1185">Reference proteome</keyword>
<sequence>MKKGGNQRPGQRQNVNAENKDQDEDSLLLFRDMQKRDKERIISLLQPIQTDDMESNSGNYPLYRIPSAKKFGFDFLHESDKNDYDWLKTPPATPLFASLEMEAGAPELVLQRELPILAHLSRVRIPQDVPKMNSLLKSPNPKAKVPLPSLAQRTRTNATSSWPTDTTSISGPVVSIPDANERLTTLAISKDLENTTEVPFNLPETTNVDVSARVSPPKRTVTSNGFSDETPPNLITNRASSNLRGRPTNPSIQRQPVDQHDSNSVPSTNRSSSTSRDPIQSRRQSCSPSMSRGRKTELAKQEKGGDPTTMNAQKKNQSENGSLAFGSSMVEKVMNARKSISQESERKPRFASTTTNDNSGFGRFVSRSSVDMAARHKNMRNYSKSNKFQFP</sequence>
<dbReference type="GO" id="GO:0055028">
    <property type="term" value="C:cortical microtubule"/>
    <property type="evidence" value="ECO:0007669"/>
    <property type="project" value="TreeGrafter"/>
</dbReference>
<feature type="compositionally biased region" description="Polar residues" evidence="1">
    <location>
        <begin position="308"/>
        <end position="321"/>
    </location>
</feature>
<feature type="compositionally biased region" description="Polar residues" evidence="1">
    <location>
        <begin position="152"/>
        <end position="170"/>
    </location>
</feature>